<feature type="transmembrane region" description="Helical" evidence="7">
    <location>
        <begin position="38"/>
        <end position="59"/>
    </location>
</feature>
<feature type="transmembrane region" description="Helical" evidence="7">
    <location>
        <begin position="329"/>
        <end position="362"/>
    </location>
</feature>
<evidence type="ECO:0000256" key="5">
    <source>
        <dbReference type="ARBA" id="ARBA00023136"/>
    </source>
</evidence>
<dbReference type="NCBIfam" id="NF007790">
    <property type="entry name" value="PRK10484.1"/>
    <property type="match status" value="1"/>
</dbReference>
<keyword evidence="9" id="KW-1185">Reference proteome</keyword>
<reference evidence="8 9" key="1">
    <citation type="journal article" date="2016" name="Sci. Rep.">
        <title>Complete genome sequence and transcriptomic analysis of a novel marine strain Bacillus weihaiensis reveals the mechanism of brown algae degradation.</title>
        <authorList>
            <person name="Zhu Y."/>
            <person name="Chen P."/>
            <person name="Bao Y."/>
            <person name="Men Y."/>
            <person name="Zeng Y."/>
            <person name="Yang J."/>
            <person name="Sun J."/>
            <person name="Sun Y."/>
        </authorList>
    </citation>
    <scope>NUCLEOTIDE SEQUENCE [LARGE SCALE GENOMIC DNA]</scope>
    <source>
        <strain evidence="8 9">Alg07</strain>
    </source>
</reference>
<feature type="transmembrane region" description="Helical" evidence="7">
    <location>
        <begin position="437"/>
        <end position="457"/>
    </location>
</feature>
<evidence type="ECO:0000313" key="9">
    <source>
        <dbReference type="Proteomes" id="UP000181936"/>
    </source>
</evidence>
<keyword evidence="5 7" id="KW-0472">Membrane</keyword>
<feature type="transmembrane region" description="Helical" evidence="7">
    <location>
        <begin position="165"/>
        <end position="183"/>
    </location>
</feature>
<feature type="transmembrane region" description="Helical" evidence="7">
    <location>
        <begin position="509"/>
        <end position="531"/>
    </location>
</feature>
<protein>
    <submittedName>
        <fullName evidence="8">Solute:sodium symporter family transporter</fullName>
    </submittedName>
</protein>
<evidence type="ECO:0000256" key="7">
    <source>
        <dbReference type="SAM" id="Phobius"/>
    </source>
</evidence>
<dbReference type="InterPro" id="IPR038377">
    <property type="entry name" value="Na/Glc_symporter_sf"/>
</dbReference>
<dbReference type="Pfam" id="PF00474">
    <property type="entry name" value="SSF"/>
    <property type="match status" value="1"/>
</dbReference>
<dbReference type="PANTHER" id="PTHR11819:SF195">
    <property type="entry name" value="SODIUM_GLUCOSE COTRANSPORTER 4"/>
    <property type="match status" value="1"/>
</dbReference>
<name>A0A1L3MM86_9BACI</name>
<comment type="similarity">
    <text evidence="2 6">Belongs to the sodium:solute symporter (SSF) (TC 2.A.21) family.</text>
</comment>
<evidence type="ECO:0000256" key="1">
    <source>
        <dbReference type="ARBA" id="ARBA00004141"/>
    </source>
</evidence>
<dbReference type="OrthoDB" id="9814523at2"/>
<evidence type="ECO:0000256" key="6">
    <source>
        <dbReference type="RuleBase" id="RU362091"/>
    </source>
</evidence>
<dbReference type="KEGG" id="bwh:A9C19_00920"/>
<dbReference type="Proteomes" id="UP000181936">
    <property type="component" value="Chromosome"/>
</dbReference>
<dbReference type="EMBL" id="CP016020">
    <property type="protein sequence ID" value="APH03431.1"/>
    <property type="molecule type" value="Genomic_DNA"/>
</dbReference>
<keyword evidence="4 7" id="KW-1133">Transmembrane helix</keyword>
<dbReference type="STRING" id="1547283.A9C19_00920"/>
<feature type="transmembrane region" description="Helical" evidence="7">
    <location>
        <begin position="469"/>
        <end position="488"/>
    </location>
</feature>
<dbReference type="AlphaFoldDB" id="A0A1L3MM86"/>
<proteinExistence type="inferred from homology"/>
<feature type="transmembrane region" description="Helical" evidence="7">
    <location>
        <begin position="195"/>
        <end position="215"/>
    </location>
</feature>
<feature type="transmembrane region" description="Helical" evidence="7">
    <location>
        <begin position="125"/>
        <end position="145"/>
    </location>
</feature>
<comment type="subcellular location">
    <subcellularLocation>
        <location evidence="1">Membrane</location>
        <topology evidence="1">Multi-pass membrane protein</topology>
    </subcellularLocation>
</comment>
<evidence type="ECO:0000256" key="2">
    <source>
        <dbReference type="ARBA" id="ARBA00006434"/>
    </source>
</evidence>
<accession>A0A1L3MM86</accession>
<dbReference type="GO" id="GO:0005886">
    <property type="term" value="C:plasma membrane"/>
    <property type="evidence" value="ECO:0007669"/>
    <property type="project" value="TreeGrafter"/>
</dbReference>
<feature type="transmembrane region" description="Helical" evidence="7">
    <location>
        <begin position="546"/>
        <end position="566"/>
    </location>
</feature>
<dbReference type="RefSeq" id="WP_072578217.1">
    <property type="nucleotide sequence ID" value="NZ_CP016020.1"/>
</dbReference>
<keyword evidence="3 7" id="KW-0812">Transmembrane</keyword>
<organism evidence="8 9">
    <name type="scientific">Bacillus weihaiensis</name>
    <dbReference type="NCBI Taxonomy" id="1547283"/>
    <lineage>
        <taxon>Bacteria</taxon>
        <taxon>Bacillati</taxon>
        <taxon>Bacillota</taxon>
        <taxon>Bacilli</taxon>
        <taxon>Bacillales</taxon>
        <taxon>Bacillaceae</taxon>
        <taxon>Bacillus</taxon>
    </lineage>
</organism>
<evidence type="ECO:0000256" key="4">
    <source>
        <dbReference type="ARBA" id="ARBA00022989"/>
    </source>
</evidence>
<feature type="transmembrane region" description="Helical" evidence="7">
    <location>
        <begin position="245"/>
        <end position="264"/>
    </location>
</feature>
<dbReference type="InterPro" id="IPR001734">
    <property type="entry name" value="Na/solute_symporter"/>
</dbReference>
<feature type="transmembrane region" description="Helical" evidence="7">
    <location>
        <begin position="285"/>
        <end position="309"/>
    </location>
</feature>
<feature type="transmembrane region" description="Helical" evidence="7">
    <location>
        <begin position="409"/>
        <end position="430"/>
    </location>
</feature>
<gene>
    <name evidence="8" type="ORF">A9C19_00920</name>
</gene>
<sequence>MEMSNIWFTLLSCIFFMGLVGWVSYLKSKDDVSDSNGYFLAGRGLTGTFIAGSLLLTNLSAEQLIGLNGQAYRSNLSNMAWEVTAGFAVVIMALYLLPKYLGGAFTTLPEFLNTRYDEGVRRLSVLLFMLGYILVTIPSVLYSGALAILKLFDVPTMLGITYEESVWVIVWIVGIIGAIYAIFGGLKAVAISDTINGIGLLIIGVLVPVLGFIALGDGSLMEGVRKVVTANPEKLNAIGSNTDSVPFGTIFTGMILANLFYWGTNQYVIQRTLGAASLAEGQKGVIFSGYFKLAIPFFMMVPGLIAYQMYGEGMEPVDLAYPALVADVLPLFMSGFFLAVLLGAVLSSFNSLLNSAATMFALDIYKPLKKSATDKELIRISKIFGTIIALVSFFISPLLMNAPDGLWDLIRRFTGFFNIPIITIVLVGLLSKRIPALAAKVVIGFHVVTYYMLVWGLKQFFNTEITINFIYVYAILFVIEVAIMMVIGKMKPLKVPYTFKSNAQVSLAPWKYSLLLTVILLTLIVMTYIVFSPVGLAYGEEIVSPMFWPSMVGVLILSIIASVFSLKSWNRKYANYLTKQQSDLKEENKKLA</sequence>
<dbReference type="PROSITE" id="PS50283">
    <property type="entry name" value="NA_SOLUT_SYMP_3"/>
    <property type="match status" value="1"/>
</dbReference>
<feature type="transmembrane region" description="Helical" evidence="7">
    <location>
        <begin position="6"/>
        <end position="26"/>
    </location>
</feature>
<dbReference type="PANTHER" id="PTHR11819">
    <property type="entry name" value="SOLUTE CARRIER FAMILY 5"/>
    <property type="match status" value="1"/>
</dbReference>
<dbReference type="GO" id="GO:0005412">
    <property type="term" value="F:D-glucose:sodium symporter activity"/>
    <property type="evidence" value="ECO:0007669"/>
    <property type="project" value="TreeGrafter"/>
</dbReference>
<dbReference type="Gene3D" id="1.20.1730.10">
    <property type="entry name" value="Sodium/glucose cotransporter"/>
    <property type="match status" value="1"/>
</dbReference>
<dbReference type="NCBIfam" id="TIGR00813">
    <property type="entry name" value="sss"/>
    <property type="match status" value="1"/>
</dbReference>
<evidence type="ECO:0000313" key="8">
    <source>
        <dbReference type="EMBL" id="APH03431.1"/>
    </source>
</evidence>
<dbReference type="CDD" id="cd10328">
    <property type="entry name" value="SLC5sbd_YidK"/>
    <property type="match status" value="1"/>
</dbReference>
<feature type="transmembrane region" description="Helical" evidence="7">
    <location>
        <begin position="79"/>
        <end position="97"/>
    </location>
</feature>
<feature type="transmembrane region" description="Helical" evidence="7">
    <location>
        <begin position="383"/>
        <end position="403"/>
    </location>
</feature>
<evidence type="ECO:0000256" key="3">
    <source>
        <dbReference type="ARBA" id="ARBA00022692"/>
    </source>
</evidence>